<evidence type="ECO:0000313" key="8">
    <source>
        <dbReference type="EMBL" id="KKA20949.1"/>
    </source>
</evidence>
<dbReference type="PANTHER" id="PTHR21576">
    <property type="entry name" value="UNCHARACTERIZED NODULIN-LIKE PROTEIN"/>
    <property type="match status" value="1"/>
</dbReference>
<feature type="transmembrane region" description="Helical" evidence="6">
    <location>
        <begin position="360"/>
        <end position="380"/>
    </location>
</feature>
<keyword evidence="2 6" id="KW-0812">Transmembrane</keyword>
<evidence type="ECO:0000256" key="5">
    <source>
        <dbReference type="SAM" id="MobiDB-lite"/>
    </source>
</evidence>
<dbReference type="Gene3D" id="1.20.1250.20">
    <property type="entry name" value="MFS general substrate transporter like domains"/>
    <property type="match status" value="1"/>
</dbReference>
<organism evidence="8 9">
    <name type="scientific">Rasamsonia emersonii (strain ATCC 16479 / CBS 393.64 / IMI 116815)</name>
    <dbReference type="NCBI Taxonomy" id="1408163"/>
    <lineage>
        <taxon>Eukaryota</taxon>
        <taxon>Fungi</taxon>
        <taxon>Dikarya</taxon>
        <taxon>Ascomycota</taxon>
        <taxon>Pezizomycotina</taxon>
        <taxon>Eurotiomycetes</taxon>
        <taxon>Eurotiomycetidae</taxon>
        <taxon>Eurotiales</taxon>
        <taxon>Trichocomaceae</taxon>
        <taxon>Rasamsonia</taxon>
    </lineage>
</organism>
<accession>A0A0F4YRS4</accession>
<dbReference type="AlphaFoldDB" id="A0A0F4YRS4"/>
<gene>
    <name evidence="8" type="ORF">T310_5034</name>
</gene>
<dbReference type="EMBL" id="LASV01000217">
    <property type="protein sequence ID" value="KKA20949.1"/>
    <property type="molecule type" value="Genomic_DNA"/>
</dbReference>
<dbReference type="InterPro" id="IPR010658">
    <property type="entry name" value="Nodulin-like"/>
</dbReference>
<protein>
    <submittedName>
        <fullName evidence="8">MFS transporter</fullName>
    </submittedName>
</protein>
<comment type="caution">
    <text evidence="8">The sequence shown here is derived from an EMBL/GenBank/DDBJ whole genome shotgun (WGS) entry which is preliminary data.</text>
</comment>
<dbReference type="Proteomes" id="UP000053958">
    <property type="component" value="Unassembled WGS sequence"/>
</dbReference>
<feature type="transmembrane region" description="Helical" evidence="6">
    <location>
        <begin position="55"/>
        <end position="72"/>
    </location>
</feature>
<feature type="transmembrane region" description="Helical" evidence="6">
    <location>
        <begin position="386"/>
        <end position="409"/>
    </location>
</feature>
<reference evidence="8 9" key="1">
    <citation type="submission" date="2015-04" db="EMBL/GenBank/DDBJ databases">
        <authorList>
            <person name="Heijne W.H."/>
            <person name="Fedorova N.D."/>
            <person name="Nierman W.C."/>
            <person name="Vollebregt A.W."/>
            <person name="Zhao Z."/>
            <person name="Wu L."/>
            <person name="Kumar M."/>
            <person name="Stam H."/>
            <person name="van den Berg M.A."/>
            <person name="Pel H.J."/>
        </authorList>
    </citation>
    <scope>NUCLEOTIDE SEQUENCE [LARGE SCALE GENOMIC DNA]</scope>
    <source>
        <strain evidence="8 9">CBS 393.64</strain>
    </source>
</reference>
<feature type="domain" description="Nodulin-like" evidence="7">
    <location>
        <begin position="95"/>
        <end position="161"/>
    </location>
</feature>
<evidence type="ECO:0000256" key="4">
    <source>
        <dbReference type="ARBA" id="ARBA00023136"/>
    </source>
</evidence>
<feature type="transmembrane region" description="Helical" evidence="6">
    <location>
        <begin position="466"/>
        <end position="487"/>
    </location>
</feature>
<evidence type="ECO:0000256" key="3">
    <source>
        <dbReference type="ARBA" id="ARBA00022989"/>
    </source>
</evidence>
<dbReference type="OrthoDB" id="410267at2759"/>
<dbReference type="RefSeq" id="XP_013327561.1">
    <property type="nucleotide sequence ID" value="XM_013472107.1"/>
</dbReference>
<evidence type="ECO:0000256" key="2">
    <source>
        <dbReference type="ARBA" id="ARBA00022692"/>
    </source>
</evidence>
<feature type="transmembrane region" description="Helical" evidence="6">
    <location>
        <begin position="281"/>
        <end position="302"/>
    </location>
</feature>
<dbReference type="STRING" id="1408163.A0A0F4YRS4"/>
<evidence type="ECO:0000313" key="9">
    <source>
        <dbReference type="Proteomes" id="UP000053958"/>
    </source>
</evidence>
<evidence type="ECO:0000256" key="1">
    <source>
        <dbReference type="ARBA" id="ARBA00004141"/>
    </source>
</evidence>
<dbReference type="PANTHER" id="PTHR21576:SF158">
    <property type="entry name" value="RIBOSOMAL RNA-PROCESSING PROTEIN 12-LIKE CONSERVED DOMAIN-CONTAINING PROTEIN"/>
    <property type="match status" value="1"/>
</dbReference>
<evidence type="ECO:0000259" key="7">
    <source>
        <dbReference type="Pfam" id="PF06813"/>
    </source>
</evidence>
<feature type="transmembrane region" description="Helical" evidence="6">
    <location>
        <begin position="421"/>
        <end position="442"/>
    </location>
</feature>
<feature type="transmembrane region" description="Helical" evidence="6">
    <location>
        <begin position="107"/>
        <end position="127"/>
    </location>
</feature>
<feature type="transmembrane region" description="Helical" evidence="6">
    <location>
        <begin position="134"/>
        <end position="156"/>
    </location>
</feature>
<dbReference type="SUPFAM" id="SSF103473">
    <property type="entry name" value="MFS general substrate transporter"/>
    <property type="match status" value="1"/>
</dbReference>
<keyword evidence="9" id="KW-1185">Reference proteome</keyword>
<comment type="subcellular location">
    <subcellularLocation>
        <location evidence="1">Membrane</location>
        <topology evidence="1">Multi-pass membrane protein</topology>
    </subcellularLocation>
</comment>
<feature type="region of interest" description="Disordered" evidence="5">
    <location>
        <begin position="163"/>
        <end position="182"/>
    </location>
</feature>
<dbReference type="Pfam" id="PF06813">
    <property type="entry name" value="Nodulin-like"/>
    <property type="match status" value="1"/>
</dbReference>
<evidence type="ECO:0000256" key="6">
    <source>
        <dbReference type="SAM" id="Phobius"/>
    </source>
</evidence>
<feature type="compositionally biased region" description="Basic and acidic residues" evidence="5">
    <location>
        <begin position="244"/>
        <end position="256"/>
    </location>
</feature>
<keyword evidence="3 6" id="KW-1133">Transmembrane helix</keyword>
<feature type="region of interest" description="Disordered" evidence="5">
    <location>
        <begin position="203"/>
        <end position="263"/>
    </location>
</feature>
<keyword evidence="4 6" id="KW-0472">Membrane</keyword>
<feature type="compositionally biased region" description="Low complexity" evidence="5">
    <location>
        <begin position="206"/>
        <end position="223"/>
    </location>
</feature>
<sequence length="510" mass="56303">MGASIRREAETLVEREQSDMVFLKGTAANLGMYGSLVLPWRSCANLEFIEKHMKMAKALSVLAFCWYAHFLLDWEVVRPFQQQSRLRKNPNLAATNFPDHRGTATSFPLAAFGLSAFVFSTISSLVLKGDTAQFLLLLSVGTTVMILVSTIFLRIIPTRSSYAPLPHHDAEDGSSTSRGGRRSLSVDDRHVYYGVDETGTLNRAFAPQSQTQARSSPPASSSAGLANRNADTDETSSLVSKTTTPRESEDRSHEAEMPAEMGNSSHYPDVRGLALLSKLEFWQLFLIMGLLSGIGLMTINNIGNNTKALWKYYDDSVDSIFIHHRQVVHVSTLSICSFIGRLLSGVGSDLLVKKLQMSRFWCLFISAAVFTMTQMASFSISNPHHLIVVSSATGLAYGFLFGVFPSLVAHTFGIAGLSQNWGVMTLAPVISGNVFNLLYGTIYDHHSVISPKGERDCTEGLRCYRAAYYVTFFSGLAGLLVCLWSIWQEKRVHRSGSVFVRKPGQHERIA</sequence>
<name>A0A0F4YRS4_RASE3</name>
<dbReference type="GeneID" id="25317381"/>
<dbReference type="GO" id="GO:0000329">
    <property type="term" value="C:fungal-type vacuole membrane"/>
    <property type="evidence" value="ECO:0007669"/>
    <property type="project" value="TreeGrafter"/>
</dbReference>
<proteinExistence type="predicted"/>
<dbReference type="InterPro" id="IPR036259">
    <property type="entry name" value="MFS_trans_sf"/>
</dbReference>